<comment type="caution">
    <text evidence="1">The sequence shown here is derived from an EMBL/GenBank/DDBJ whole genome shotgun (WGS) entry which is preliminary data.</text>
</comment>
<dbReference type="EMBL" id="JASGCB010000002">
    <property type="protein sequence ID" value="MDI9258994.1"/>
    <property type="molecule type" value="Genomic_DNA"/>
</dbReference>
<evidence type="ECO:0000313" key="2">
    <source>
        <dbReference type="Proteomes" id="UP001529245"/>
    </source>
</evidence>
<keyword evidence="2" id="KW-1185">Reference proteome</keyword>
<dbReference type="Proteomes" id="UP001529245">
    <property type="component" value="Unassembled WGS sequence"/>
</dbReference>
<accession>A0ABT6XWI3</accession>
<dbReference type="PROSITE" id="PS51257">
    <property type="entry name" value="PROKAR_LIPOPROTEIN"/>
    <property type="match status" value="1"/>
</dbReference>
<evidence type="ECO:0000313" key="1">
    <source>
        <dbReference type="EMBL" id="MDI9258994.1"/>
    </source>
</evidence>
<dbReference type="RefSeq" id="WP_283202588.1">
    <property type="nucleotide sequence ID" value="NZ_JASGCB010000002.1"/>
</dbReference>
<reference evidence="1 2" key="1">
    <citation type="submission" date="2023-04" db="EMBL/GenBank/DDBJ databases">
        <title>A. sendaiensis sub sp. chiapanensis a novel subspecie with specific adaptation in bacterial cell wall isolated from an active volcano.</title>
        <authorList>
            <person name="Alvarez Gutierrez P.E."/>
            <person name="Ortiz Cortes L.Y."/>
        </authorList>
    </citation>
    <scope>NUCLEOTIDE SEQUENCE [LARGE SCALE GENOMIC DNA]</scope>
    <source>
        <strain evidence="1 2">PA2</strain>
    </source>
</reference>
<proteinExistence type="predicted"/>
<name>A0ABT6XWI3_ALISE</name>
<protein>
    <submittedName>
        <fullName evidence="1">Uncharacterized protein</fullName>
    </submittedName>
</protein>
<gene>
    <name evidence="1" type="ORF">QID03_02195</name>
</gene>
<sequence>MKPKRILASAAVMGWAAIAAGCGTPHPGHAASPPRSSAPSSSPVVIAEAQLHPRTDPGIQASATLVWNRENQTLTVSLDAAHLTPGRRYSVVLASESDATGPSQALGTVQADAHGEATWMTTVQQVAGIPSSGWQVELTYGSDVLASGGVHLVPMSGQVPKSLPTN</sequence>
<organism evidence="1 2">
    <name type="scientific">Alicyclobacillus sendaiensis PA2</name>
    <dbReference type="NCBI Taxonomy" id="3029425"/>
    <lineage>
        <taxon>Bacteria</taxon>
        <taxon>Bacillati</taxon>
        <taxon>Bacillota</taxon>
        <taxon>Bacilli</taxon>
        <taxon>Bacillales</taxon>
        <taxon>Alicyclobacillaceae</taxon>
        <taxon>Alicyclobacillus</taxon>
    </lineage>
</organism>